<dbReference type="SUPFAM" id="SSF56322">
    <property type="entry name" value="ADC synthase"/>
    <property type="match status" value="1"/>
</dbReference>
<sequence length="432" mass="48394">MSTRYTVSRSRIDAMLEALSGLDGFICLDTERGRHQRVSALPVRHWLFPDNPEGFAGTIQEIRQEHHRITTPAGGAAVAGCLFYDAGRQTVPGFRSRHPAMADLGWAGLYLWDFTIPTEGDAWLAFHDRCPPELKARILACSEQPGPPAATTAFRITERFQALDPAMNYHAGVARILAYIEAGDCYQANLSQAFEGRFEGSPWRAWRTLTEVIPVPHGGYLDTGRWQLLSVSPELFLEITDNRVTSKPIKGTRPRHHEPARDRELAGELASNPKDRAENLMIVDLIRNDLSHFCEPFSVRVPQLFEVESFRNVHQLVSTVTGTLKANTTPFEALLSAFPGGSITGAPKRRAMEIIDELETHTREPYCGSLFWWGADNRLQSNIAIRSLQTRDDGRIRAWAGCGIVADSDPEEEYQESLTKIQRLLTTLETLQ</sequence>
<evidence type="ECO:0000313" key="2">
    <source>
        <dbReference type="EMBL" id="MFC4261220.1"/>
    </source>
</evidence>
<comment type="caution">
    <text evidence="2">The sequence shown here is derived from an EMBL/GenBank/DDBJ whole genome shotgun (WGS) entry which is preliminary data.</text>
</comment>
<dbReference type="InterPro" id="IPR019999">
    <property type="entry name" value="Anth_synth_I-like"/>
</dbReference>
<gene>
    <name evidence="2" type="ORF">ACFOZ5_19540</name>
</gene>
<keyword evidence="3" id="KW-1185">Reference proteome</keyword>
<dbReference type="PANTHER" id="PTHR11236">
    <property type="entry name" value="AMINOBENZOATE/ANTHRANILATE SYNTHASE"/>
    <property type="match status" value="1"/>
</dbReference>
<dbReference type="PRINTS" id="PR00095">
    <property type="entry name" value="ANTSNTHASEI"/>
</dbReference>
<protein>
    <submittedName>
        <fullName evidence="2">Anthranilate synthase component I family protein</fullName>
    </submittedName>
</protein>
<proteinExistence type="predicted"/>
<organism evidence="2 3">
    <name type="scientific">Marinobacter lacisalsi</name>
    <dbReference type="NCBI Taxonomy" id="475979"/>
    <lineage>
        <taxon>Bacteria</taxon>
        <taxon>Pseudomonadati</taxon>
        <taxon>Pseudomonadota</taxon>
        <taxon>Gammaproteobacteria</taxon>
        <taxon>Pseudomonadales</taxon>
        <taxon>Marinobacteraceae</taxon>
        <taxon>Marinobacter</taxon>
    </lineage>
</organism>
<dbReference type="InterPro" id="IPR015890">
    <property type="entry name" value="Chorismate_C"/>
</dbReference>
<evidence type="ECO:0000313" key="3">
    <source>
        <dbReference type="Proteomes" id="UP001595798"/>
    </source>
</evidence>
<dbReference type="Pfam" id="PF00425">
    <property type="entry name" value="Chorismate_bind"/>
    <property type="match status" value="1"/>
</dbReference>
<dbReference type="PANTHER" id="PTHR11236:SF50">
    <property type="entry name" value="AMINODEOXYCHORISMATE SYNTHASE COMPONENT 1"/>
    <property type="match status" value="1"/>
</dbReference>
<name>A0ABV8QNI0_9GAMM</name>
<dbReference type="Gene3D" id="3.60.120.10">
    <property type="entry name" value="Anthranilate synthase"/>
    <property type="match status" value="1"/>
</dbReference>
<feature type="domain" description="Chorismate-utilising enzyme C-terminal" evidence="1">
    <location>
        <begin position="168"/>
        <end position="420"/>
    </location>
</feature>
<reference evidence="3" key="1">
    <citation type="journal article" date="2019" name="Int. J. Syst. Evol. Microbiol.">
        <title>The Global Catalogue of Microorganisms (GCM) 10K type strain sequencing project: providing services to taxonomists for standard genome sequencing and annotation.</title>
        <authorList>
            <consortium name="The Broad Institute Genomics Platform"/>
            <consortium name="The Broad Institute Genome Sequencing Center for Infectious Disease"/>
            <person name="Wu L."/>
            <person name="Ma J."/>
        </authorList>
    </citation>
    <scope>NUCLEOTIDE SEQUENCE [LARGE SCALE GENOMIC DNA]</scope>
    <source>
        <strain evidence="3">CECT 7297</strain>
    </source>
</reference>
<dbReference type="RefSeq" id="WP_379890554.1">
    <property type="nucleotide sequence ID" value="NZ_JBHSDI010000064.1"/>
</dbReference>
<dbReference type="Proteomes" id="UP001595798">
    <property type="component" value="Unassembled WGS sequence"/>
</dbReference>
<evidence type="ECO:0000259" key="1">
    <source>
        <dbReference type="Pfam" id="PF00425"/>
    </source>
</evidence>
<dbReference type="InterPro" id="IPR005801">
    <property type="entry name" value="ADC_synthase"/>
</dbReference>
<accession>A0ABV8QNI0</accession>
<dbReference type="EMBL" id="JBHSDI010000064">
    <property type="protein sequence ID" value="MFC4261220.1"/>
    <property type="molecule type" value="Genomic_DNA"/>
</dbReference>